<sequence>MSNLPFQSQSQSQSQTQTEQLPALAQAPAALAELLRREFKPKSEQARAAVLRAVQTLARQALAQGDAILPGGQSGQTSQTGQDAVQSIEALIAELDRKLSAQLNLILHHPEFQRLEGAWRGLQHLVSHTETDEGLKIRVLDVSKAELGRTLRKFKGTSWDQSPLFKKVYEEEYGQLGGEPFGCLIGDYYFDHSPPDTELLGEMARIAAAAHAPFIAGASPAVLQMDSWQELANPRDLGKIFSTPEYAAWRALRASEDARYLGLALPRFLARLPYGARTHPLEAFDFEEDTGAADHSKYTWANAAYAMAVNINRSFKEFGWCSRIRGIESGGAVEGLPVHAFPTDDGGVDIKCPTEIAISDRREAELARSGFMPLIHRKHSDFAAFIGAQSLQKPTEYDDPDASANARLATRLPYLFACCRFAHYLKCIVRDKLGSFKDRDAMERWLQDWIMNYVDGDPAHSSEQTKARRPLAAAEVVIEPVEGDPGYYRSRFYLRPHYQLEGLTVSLRLVSRLPSEKSA</sequence>
<evidence type="ECO:0000259" key="2">
    <source>
        <dbReference type="Pfam" id="PF05943"/>
    </source>
</evidence>
<feature type="compositionally biased region" description="Low complexity" evidence="1">
    <location>
        <begin position="7"/>
        <end position="23"/>
    </location>
</feature>
<evidence type="ECO:0000259" key="3">
    <source>
        <dbReference type="Pfam" id="PF18945"/>
    </source>
</evidence>
<dbReference type="EMBL" id="VYSB01000014">
    <property type="protein sequence ID" value="MYZ52974.1"/>
    <property type="molecule type" value="Genomic_DNA"/>
</dbReference>
<proteinExistence type="predicted"/>
<dbReference type="RefSeq" id="WP_161125674.1">
    <property type="nucleotide sequence ID" value="NZ_VYSB01000014.1"/>
</dbReference>
<gene>
    <name evidence="4" type="primary">tssC</name>
    <name evidence="4" type="ORF">F5985_12735</name>
</gene>
<dbReference type="InterPro" id="IPR044032">
    <property type="entry name" value="TssC1_C"/>
</dbReference>
<dbReference type="InterPro" id="IPR044031">
    <property type="entry name" value="TssC1_N"/>
</dbReference>
<name>A0A7C9IYP0_9BURK</name>
<organism evidence="4 5">
    <name type="scientific">Malikia spinosa</name>
    <dbReference type="NCBI Taxonomy" id="86180"/>
    <lineage>
        <taxon>Bacteria</taxon>
        <taxon>Pseudomonadati</taxon>
        <taxon>Pseudomonadota</taxon>
        <taxon>Betaproteobacteria</taxon>
        <taxon>Burkholderiales</taxon>
        <taxon>Comamonadaceae</taxon>
        <taxon>Malikia</taxon>
    </lineage>
</organism>
<reference evidence="4 5" key="1">
    <citation type="submission" date="2019-09" db="EMBL/GenBank/DDBJ databases">
        <title>Identification of Malikia spinosa a prominent benzene-, toluene-, and ethylbenzene-degrading bacterium: enrichment, isolation and whole genome sequencing.</title>
        <authorList>
            <person name="Tancsics A."/>
            <person name="Revesz F."/>
            <person name="Kriszt B."/>
        </authorList>
    </citation>
    <scope>NUCLEOTIDE SEQUENCE [LARGE SCALE GENOMIC DNA]</scope>
    <source>
        <strain evidence="4 5">AB6</strain>
    </source>
</reference>
<evidence type="ECO:0000256" key="1">
    <source>
        <dbReference type="SAM" id="MobiDB-lite"/>
    </source>
</evidence>
<dbReference type="Pfam" id="PF18945">
    <property type="entry name" value="VipB_2"/>
    <property type="match status" value="1"/>
</dbReference>
<dbReference type="PANTHER" id="PTHR35565">
    <property type="entry name" value="CYTOPLASMIC PROTEIN-RELATED"/>
    <property type="match status" value="1"/>
</dbReference>
<dbReference type="PANTHER" id="PTHR35565:SF3">
    <property type="entry name" value="TYPE VI SECRETION SYSTEM SHEATH PROTEIN TSSC1"/>
    <property type="match status" value="1"/>
</dbReference>
<dbReference type="AlphaFoldDB" id="A0A7C9IYP0"/>
<dbReference type="InterPro" id="IPR010269">
    <property type="entry name" value="T6SS_TssC-like"/>
</dbReference>
<protein>
    <submittedName>
        <fullName evidence="4">Type VI secretion system contractile sheath large subunit</fullName>
    </submittedName>
</protein>
<comment type="caution">
    <text evidence="4">The sequence shown here is derived from an EMBL/GenBank/DDBJ whole genome shotgun (WGS) entry which is preliminary data.</text>
</comment>
<dbReference type="Pfam" id="PF05943">
    <property type="entry name" value="VipB"/>
    <property type="match status" value="1"/>
</dbReference>
<accession>A0A7C9IYP0</accession>
<evidence type="ECO:0000313" key="5">
    <source>
        <dbReference type="Proteomes" id="UP000481947"/>
    </source>
</evidence>
<dbReference type="Proteomes" id="UP000481947">
    <property type="component" value="Unassembled WGS sequence"/>
</dbReference>
<feature type="domain" description="TssC1 C-terminal" evidence="3">
    <location>
        <begin position="402"/>
        <end position="513"/>
    </location>
</feature>
<feature type="region of interest" description="Disordered" evidence="1">
    <location>
        <begin position="1"/>
        <end position="23"/>
    </location>
</feature>
<dbReference type="NCBIfam" id="TIGR03355">
    <property type="entry name" value="VI_chp_2"/>
    <property type="match status" value="1"/>
</dbReference>
<evidence type="ECO:0000313" key="4">
    <source>
        <dbReference type="EMBL" id="MYZ52974.1"/>
    </source>
</evidence>
<feature type="domain" description="TssC1 N-terminal" evidence="2">
    <location>
        <begin position="90"/>
        <end position="392"/>
    </location>
</feature>